<gene>
    <name evidence="1" type="ordered locus">CLJ_B0404</name>
</gene>
<dbReference type="AlphaFoldDB" id="A0A3F2ZS70"/>
<evidence type="ECO:0000313" key="2">
    <source>
        <dbReference type="Proteomes" id="UP000002333"/>
    </source>
</evidence>
<sequence length="159" mass="17696">MNIIMVIYHDVGGAHSSCVAANIHVKNLPSNTVPSKEDLLKLPTFDKLTKKDVGHLKFIGIDEFGHKVYTISVRYKPNIVIPALRDMYTELKGSGNDLILVSSQPFVNTWMKIGGFTSRGLGIVPIGRPIVTYGTLKSYMELVDLVERVKKKIQLDVPM</sequence>
<organism evidence="1 2">
    <name type="scientific">Clostridium botulinum (strain 657 / Type Ba4)</name>
    <dbReference type="NCBI Taxonomy" id="515621"/>
    <lineage>
        <taxon>Bacteria</taxon>
        <taxon>Bacillati</taxon>
        <taxon>Bacillota</taxon>
        <taxon>Clostridia</taxon>
        <taxon>Eubacteriales</taxon>
        <taxon>Clostridiaceae</taxon>
        <taxon>Clostridium</taxon>
    </lineage>
</organism>
<proteinExistence type="predicted"/>
<accession>A0A3F2ZS70</accession>
<reference evidence="1 2" key="1">
    <citation type="journal article" date="2007" name="PLoS ONE">
        <title>Analysis of the neurotoxin complex genes in Clostridium botulinum A1-A4 and B1 strains: BoNT/A3, /Ba4 and /B1 clusters are located within plasmids.</title>
        <authorList>
            <person name="Smith T.J."/>
            <person name="Hill K.K."/>
            <person name="Foley B.T."/>
            <person name="Detter J.C."/>
            <person name="Munk A.C."/>
            <person name="Bruce D.C."/>
            <person name="Doggett N.A."/>
            <person name="Smith L.A."/>
            <person name="Marks J.D."/>
            <person name="Xie G."/>
            <person name="Brettin T.S."/>
        </authorList>
    </citation>
    <scope>NUCLEOTIDE SEQUENCE [LARGE SCALE GENOMIC DNA]</scope>
    <source>
        <strain evidence="2">657 / Type Ba4</strain>
    </source>
</reference>
<dbReference type="RefSeq" id="WP_003362799.1">
    <property type="nucleotide sequence ID" value="NC_012658.1"/>
</dbReference>
<dbReference type="EMBL" id="CP001083">
    <property type="protein sequence ID" value="ACQ53025.1"/>
    <property type="molecule type" value="Genomic_DNA"/>
</dbReference>
<dbReference type="Pfam" id="PF11385">
    <property type="entry name" value="DUF3189"/>
    <property type="match status" value="1"/>
</dbReference>
<protein>
    <recommendedName>
        <fullName evidence="3">DUF3189 family protein</fullName>
    </recommendedName>
</protein>
<dbReference type="Proteomes" id="UP000002333">
    <property type="component" value="Chromosome"/>
</dbReference>
<evidence type="ECO:0008006" key="3">
    <source>
        <dbReference type="Google" id="ProtNLM"/>
    </source>
</evidence>
<evidence type="ECO:0000313" key="1">
    <source>
        <dbReference type="EMBL" id="ACQ53025.1"/>
    </source>
</evidence>
<name>A0A3F2ZS70_CLOB6</name>
<reference evidence="2" key="2">
    <citation type="submission" date="2008-05" db="EMBL/GenBank/DDBJ databases">
        <title>Genome sequence of Clostridium botulinum Ba4 strain 657.</title>
        <authorList>
            <person name="Shrivastava S."/>
            <person name="Brown J.L."/>
            <person name="Bruce D."/>
            <person name="Detter C."/>
            <person name="Munk C."/>
            <person name="Smith L.A."/>
            <person name="Smith T.J."/>
            <person name="Sutton G."/>
            <person name="Brettin T.S."/>
        </authorList>
    </citation>
    <scope>NUCLEOTIDE SEQUENCE [LARGE SCALE GENOMIC DNA]</scope>
    <source>
        <strain evidence="2">657 / Type Ba4</strain>
    </source>
</reference>
<dbReference type="InterPro" id="IPR021525">
    <property type="entry name" value="DUF3189"/>
</dbReference>
<dbReference type="KEGG" id="cbi:CLJ_B0404"/>